<feature type="transmembrane region" description="Helical" evidence="1">
    <location>
        <begin position="364"/>
        <end position="385"/>
    </location>
</feature>
<organism evidence="2 3">
    <name type="scientific">Caecibacteroides pullorum</name>
    <dbReference type="NCBI Taxonomy" id="2725562"/>
    <lineage>
        <taxon>Bacteria</taxon>
        <taxon>Pseudomonadati</taxon>
        <taxon>Bacteroidota</taxon>
        <taxon>Bacteroidia</taxon>
        <taxon>Bacteroidales</taxon>
        <taxon>Bacteroidaceae</taxon>
        <taxon>Caecibacteroides</taxon>
    </lineage>
</organism>
<dbReference type="Proteomes" id="UP000698924">
    <property type="component" value="Unassembled WGS sequence"/>
</dbReference>
<dbReference type="Gene3D" id="1.25.40.10">
    <property type="entry name" value="Tetratricopeptide repeat domain"/>
    <property type="match status" value="2"/>
</dbReference>
<evidence type="ECO:0000313" key="2">
    <source>
        <dbReference type="EMBL" id="MBM6858310.1"/>
    </source>
</evidence>
<keyword evidence="1" id="KW-0472">Membrane</keyword>
<keyword evidence="1" id="KW-0812">Transmembrane</keyword>
<comment type="caution">
    <text evidence="2">The sequence shown here is derived from an EMBL/GenBank/DDBJ whole genome shotgun (WGS) entry which is preliminary data.</text>
</comment>
<dbReference type="InterPro" id="IPR011990">
    <property type="entry name" value="TPR-like_helical_dom_sf"/>
</dbReference>
<accession>A0AA40ZUN3</accession>
<reference evidence="2 3" key="1">
    <citation type="journal article" date="2021" name="Sci. Rep.">
        <title>The distribution of antibiotic resistance genes in chicken gut microbiota commensals.</title>
        <authorList>
            <person name="Juricova H."/>
            <person name="Matiasovicova J."/>
            <person name="Kubasova T."/>
            <person name="Cejkova D."/>
            <person name="Rychlik I."/>
        </authorList>
    </citation>
    <scope>NUCLEOTIDE SEQUENCE [LARGE SCALE GENOMIC DNA]</scope>
    <source>
        <strain evidence="2 3">An421</strain>
    </source>
</reference>
<name>A0AA40ZUN3_9BACT</name>
<sequence>MIHDRVIKPLYPLCVLAVLLWTACTHADYSRRMVEADRVMDLYPDSALRLLQDISPSNLDEGDRMRHRLLTVEAECRNGQMPASDSLLWPVIGYFHQAGDVFWEARGEYNRGCILYQNHRQAGQALDIFQRVKTLMEQCGNTWWLGRTYGRMAYIYHSQGMLSQADSLYCKAEQICVQVGDTALWLEILERRSIYLIAKGEDCYKGAETLLLKAYRLANHKQLINHQKKSVLTLSQLYSYMQDGRRALQFAREAWRLESDTARRYMSSLLIGEAHYKLNHYDSAMVWLERTVVCRPSLAVRSAAYMRLADIAEELGDVEKALMYQKKYQQAEYDLAGRAQQVAEIRLTEQDQAHQQEQAQMKRLILICLAAIGVLAVCIVLLLGWRIRERKRRRRQMDTLMKYWWQEHWILLSAEPSAAEPEVRLLPPPAEREEQSAFNFDNLSACLQETEPYAKAKRILAHYKSYADYEEHFTVEDQDQLLHYIDLYTDGFITRLKKKASLSENDLRFCGLHLLGWSTQEIAVLLEKDRSGVYKRQKRLLHQYFPDAGDEKLEKVLKSIK</sequence>
<dbReference type="RefSeq" id="WP_204969978.1">
    <property type="nucleotide sequence ID" value="NZ_JAAZTS010000007.1"/>
</dbReference>
<dbReference type="EMBL" id="JACJMO010000022">
    <property type="protein sequence ID" value="MBM6858310.1"/>
    <property type="molecule type" value="Genomic_DNA"/>
</dbReference>
<evidence type="ECO:0000313" key="3">
    <source>
        <dbReference type="Proteomes" id="UP000698924"/>
    </source>
</evidence>
<keyword evidence="3" id="KW-1185">Reference proteome</keyword>
<dbReference type="Pfam" id="PF13181">
    <property type="entry name" value="TPR_8"/>
    <property type="match status" value="1"/>
</dbReference>
<dbReference type="AlphaFoldDB" id="A0AA40ZUN3"/>
<gene>
    <name evidence="2" type="ORF">H6D15_11995</name>
</gene>
<proteinExistence type="predicted"/>
<keyword evidence="1" id="KW-1133">Transmembrane helix</keyword>
<evidence type="ECO:0000256" key="1">
    <source>
        <dbReference type="SAM" id="Phobius"/>
    </source>
</evidence>
<evidence type="ECO:0008006" key="4">
    <source>
        <dbReference type="Google" id="ProtNLM"/>
    </source>
</evidence>
<dbReference type="SUPFAM" id="SSF48452">
    <property type="entry name" value="TPR-like"/>
    <property type="match status" value="2"/>
</dbReference>
<protein>
    <recommendedName>
        <fullName evidence="4">Tetratricopeptide repeat protein</fullName>
    </recommendedName>
</protein>
<dbReference type="PROSITE" id="PS51257">
    <property type="entry name" value="PROKAR_LIPOPROTEIN"/>
    <property type="match status" value="1"/>
</dbReference>
<dbReference type="InterPro" id="IPR019734">
    <property type="entry name" value="TPR_rpt"/>
</dbReference>